<accession>A0A1D8P765</accession>
<keyword evidence="2" id="KW-1185">Reference proteome</keyword>
<dbReference type="InterPro" id="IPR010664">
    <property type="entry name" value="LipoPS_assembly_LptC-rel"/>
</dbReference>
<dbReference type="Gene3D" id="2.60.450.10">
    <property type="entry name" value="Lipopolysaccharide (LPS) transport protein A like domain"/>
    <property type="match status" value="1"/>
</dbReference>
<dbReference type="Proteomes" id="UP000176050">
    <property type="component" value="Chromosome"/>
</dbReference>
<dbReference type="PROSITE" id="PS00430">
    <property type="entry name" value="TONB_DEPENDENT_REC_1"/>
    <property type="match status" value="1"/>
</dbReference>
<dbReference type="NCBIfam" id="TIGR04409">
    <property type="entry name" value="LptC_YrbK"/>
    <property type="match status" value="1"/>
</dbReference>
<dbReference type="STRING" id="1850246.LPB138_06890"/>
<dbReference type="KEGG" id="lul:LPB138_06890"/>
<dbReference type="AlphaFoldDB" id="A0A1D8P765"/>
<dbReference type="Pfam" id="PF06835">
    <property type="entry name" value="LptC"/>
    <property type="match status" value="1"/>
</dbReference>
<protein>
    <submittedName>
        <fullName evidence="1">LPS export ABC transporter periplasmic protein LptC</fullName>
    </submittedName>
</protein>
<reference evidence="1 2" key="1">
    <citation type="submission" date="2016-10" db="EMBL/GenBank/DDBJ databases">
        <title>Lutibacter sp. LPB0138, isolated from marine gastropod.</title>
        <authorList>
            <person name="Kim E."/>
            <person name="Yi H."/>
        </authorList>
    </citation>
    <scope>NUCLEOTIDE SEQUENCE [LARGE SCALE GENOMIC DNA]</scope>
    <source>
        <strain evidence="1 2">LPB0138</strain>
    </source>
</reference>
<evidence type="ECO:0000313" key="2">
    <source>
        <dbReference type="Proteomes" id="UP000176050"/>
    </source>
</evidence>
<dbReference type="GO" id="GO:0005886">
    <property type="term" value="C:plasma membrane"/>
    <property type="evidence" value="ECO:0007669"/>
    <property type="project" value="InterPro"/>
</dbReference>
<dbReference type="RefSeq" id="WP_070236558.1">
    <property type="nucleotide sequence ID" value="NZ_CP017478.1"/>
</dbReference>
<evidence type="ECO:0000313" key="1">
    <source>
        <dbReference type="EMBL" id="AOW20415.1"/>
    </source>
</evidence>
<organism evidence="1 2">
    <name type="scientific">Urechidicola croceus</name>
    <dbReference type="NCBI Taxonomy" id="1850246"/>
    <lineage>
        <taxon>Bacteria</taxon>
        <taxon>Pseudomonadati</taxon>
        <taxon>Bacteroidota</taxon>
        <taxon>Flavobacteriia</taxon>
        <taxon>Flavobacteriales</taxon>
        <taxon>Flavobacteriaceae</taxon>
        <taxon>Urechidicola</taxon>
    </lineage>
</organism>
<dbReference type="InterPro" id="IPR010916">
    <property type="entry name" value="TonB_box_CS"/>
</dbReference>
<dbReference type="InterPro" id="IPR026265">
    <property type="entry name" value="LptC"/>
</dbReference>
<proteinExistence type="predicted"/>
<name>A0A1D8P765_9FLAO</name>
<dbReference type="PROSITE" id="PS51257">
    <property type="entry name" value="PROKAR_LIPOPROTEIN"/>
    <property type="match status" value="1"/>
</dbReference>
<dbReference type="EMBL" id="CP017478">
    <property type="protein sequence ID" value="AOW20415.1"/>
    <property type="molecule type" value="Genomic_DNA"/>
</dbReference>
<dbReference type="OrthoDB" id="1427074at2"/>
<sequence length="188" mass="21576">MTKSFKNIFKNIAVVLTTAMFFSCGNDIQEVRDFLADKNLPIGVAENVYNIHTDSGKVDLKLAAPLLYDYSNRQRHPYSEFPKGLKIVTLDENNDSLVVTGNYAIIYSNTNISEIRDNVVITNYVEHKKLLTEQLFWDQKTKYFYTEKPFTLITLTDTIYGVGLDASEDLKTYMIKENRGSIYINESN</sequence>
<gene>
    <name evidence="1" type="ORF">LPB138_06890</name>
</gene>
<dbReference type="GO" id="GO:0015221">
    <property type="term" value="F:lipopolysaccharide transmembrane transporter activity"/>
    <property type="evidence" value="ECO:0007669"/>
    <property type="project" value="InterPro"/>
</dbReference>